<evidence type="ECO:0000256" key="8">
    <source>
        <dbReference type="ARBA" id="ARBA00023288"/>
    </source>
</evidence>
<dbReference type="GO" id="GO:0098552">
    <property type="term" value="C:side of membrane"/>
    <property type="evidence" value="ECO:0007669"/>
    <property type="project" value="UniProtKB-KW"/>
</dbReference>
<comment type="similarity">
    <text evidence="2">Belongs to the COBRA family.</text>
</comment>
<evidence type="ECO:0000256" key="5">
    <source>
        <dbReference type="ARBA" id="ARBA00022729"/>
    </source>
</evidence>
<evidence type="ECO:0000256" key="1">
    <source>
        <dbReference type="ARBA" id="ARBA00004609"/>
    </source>
</evidence>
<evidence type="ECO:0000313" key="12">
    <source>
        <dbReference type="Proteomes" id="UP001374584"/>
    </source>
</evidence>
<dbReference type="Pfam" id="PF04833">
    <property type="entry name" value="COBRA"/>
    <property type="match status" value="1"/>
</dbReference>
<accession>A0AAN9RCW5</accession>
<keyword evidence="7" id="KW-0325">Glycoprotein</keyword>
<proteinExistence type="inferred from homology"/>
<evidence type="ECO:0000256" key="6">
    <source>
        <dbReference type="ARBA" id="ARBA00023136"/>
    </source>
</evidence>
<name>A0AAN9RCW5_PHACN</name>
<evidence type="ECO:0000256" key="2">
    <source>
        <dbReference type="ARBA" id="ARBA00005507"/>
    </source>
</evidence>
<evidence type="ECO:0000256" key="9">
    <source>
        <dbReference type="SAM" id="SignalP"/>
    </source>
</evidence>
<keyword evidence="6" id="KW-0472">Membrane</keyword>
<dbReference type="AlphaFoldDB" id="A0AAN9RCW5"/>
<evidence type="ECO:0000313" key="11">
    <source>
        <dbReference type="EMBL" id="KAK7366514.1"/>
    </source>
</evidence>
<keyword evidence="5 9" id="KW-0732">Signal</keyword>
<dbReference type="PANTHER" id="PTHR31052:SF12">
    <property type="entry name" value="COBRA-LIKE PROTEIN 7"/>
    <property type="match status" value="1"/>
</dbReference>
<organism evidence="11 12">
    <name type="scientific">Phaseolus coccineus</name>
    <name type="common">Scarlet runner bean</name>
    <name type="synonym">Phaseolus multiflorus</name>
    <dbReference type="NCBI Taxonomy" id="3886"/>
    <lineage>
        <taxon>Eukaryota</taxon>
        <taxon>Viridiplantae</taxon>
        <taxon>Streptophyta</taxon>
        <taxon>Embryophyta</taxon>
        <taxon>Tracheophyta</taxon>
        <taxon>Spermatophyta</taxon>
        <taxon>Magnoliopsida</taxon>
        <taxon>eudicotyledons</taxon>
        <taxon>Gunneridae</taxon>
        <taxon>Pentapetalae</taxon>
        <taxon>rosids</taxon>
        <taxon>fabids</taxon>
        <taxon>Fabales</taxon>
        <taxon>Fabaceae</taxon>
        <taxon>Papilionoideae</taxon>
        <taxon>50 kb inversion clade</taxon>
        <taxon>NPAAA clade</taxon>
        <taxon>indigoferoid/millettioid clade</taxon>
        <taxon>Phaseoleae</taxon>
        <taxon>Phaseolus</taxon>
    </lineage>
</organism>
<feature type="chain" id="PRO_5042908513" description="COBRA C-terminal domain-containing protein" evidence="9">
    <location>
        <begin position="36"/>
        <end position="656"/>
    </location>
</feature>
<dbReference type="Proteomes" id="UP001374584">
    <property type="component" value="Unassembled WGS sequence"/>
</dbReference>
<dbReference type="GO" id="GO:0010215">
    <property type="term" value="P:cellulose microfibril organization"/>
    <property type="evidence" value="ECO:0007669"/>
    <property type="project" value="InterPro"/>
</dbReference>
<evidence type="ECO:0000256" key="4">
    <source>
        <dbReference type="ARBA" id="ARBA00022622"/>
    </source>
</evidence>
<reference evidence="11 12" key="1">
    <citation type="submission" date="2024-01" db="EMBL/GenBank/DDBJ databases">
        <title>The genomes of 5 underutilized Papilionoideae crops provide insights into root nodulation and disease resistanc.</title>
        <authorList>
            <person name="Jiang F."/>
        </authorList>
    </citation>
    <scope>NUCLEOTIDE SEQUENCE [LARGE SCALE GENOMIC DNA]</scope>
    <source>
        <strain evidence="11">JINMINGXINNONG_FW02</strain>
        <tissue evidence="11">Leaves</tissue>
    </source>
</reference>
<keyword evidence="12" id="KW-1185">Reference proteome</keyword>
<keyword evidence="4" id="KW-0336">GPI-anchor</keyword>
<evidence type="ECO:0000259" key="10">
    <source>
        <dbReference type="Pfam" id="PF25079"/>
    </source>
</evidence>
<feature type="domain" description="COBRA C-terminal" evidence="10">
    <location>
        <begin position="421"/>
        <end position="628"/>
    </location>
</feature>
<dbReference type="EMBL" id="JAYMYR010000004">
    <property type="protein sequence ID" value="KAK7366514.1"/>
    <property type="molecule type" value="Genomic_DNA"/>
</dbReference>
<gene>
    <name evidence="11" type="ORF">VNO80_08506</name>
</gene>
<dbReference type="Pfam" id="PF25079">
    <property type="entry name" value="COB_C"/>
    <property type="match status" value="1"/>
</dbReference>
<keyword evidence="3" id="KW-1003">Cell membrane</keyword>
<feature type="signal peptide" evidence="9">
    <location>
        <begin position="1"/>
        <end position="35"/>
    </location>
</feature>
<comment type="subcellular location">
    <subcellularLocation>
        <location evidence="1">Cell membrane</location>
        <topology evidence="1">Lipid-anchor</topology>
        <topology evidence="1">GPI-anchor</topology>
    </subcellularLocation>
</comment>
<protein>
    <recommendedName>
        <fullName evidence="10">COBRA C-terminal domain-containing protein</fullName>
    </recommendedName>
</protein>
<dbReference type="PANTHER" id="PTHR31052">
    <property type="entry name" value="COBRA-LIKE PROTEIN 7"/>
    <property type="match status" value="1"/>
</dbReference>
<sequence>MATTLMPYLSPSPSLVAVIAVFFLSCAILVHECEGQQPKALPPAGDTCNGIFISYDFLTRKKEYPHVKNVTAQSWAFNSTATVLNTGKEVVKGWKLFIDFQHDEILVSVGGGNIEEATDFPASVGNGTTFVGGSVPDLDSAINTAQDLTQIQAIIQLLGTQFGVKPPTIPMPKSIKLVNDGYKCPKPTTRKSSMYACCKKDPKFKATLKKTKFLARQKGDLLISYDVTQVFENNYMVQVKMENEHYLGRLDHWNLTWEWTRGEFIYSVKGAFTREIDSGGCISGEAGKYYKDMDFSMINCQRNPILSDLPPEKYNDTELGKIPNCCKNGTLLPVIMDPSKSKSVFTMQVFKIPPDLNKTSIFPPEKWKITGILNPTYKCGLPRRVEPARFPDSRGLEATVIAISSWQIVCNITKPAKGHSRCCVSFSAYYNESVIPCNTCACGCDNENTRKCNPNSPAMLLPPEALLVPFKNRSQKAVAWAKLKHFTIPKRLPCADHCGVSINWHVVSDYKGGWSARITLFNWMSTNFEDWFTALQFKKTPRGYEKAYSFNGTTIPTLNHTIFLQGILGSNYLIALDNTTKPNVPGKQQSVISFTKKYSPNIRIAKGDGFPSKVIFNGEECSLPTRFPVRSGNQTNVDLAYQLLLLALAFTITQLL</sequence>
<dbReference type="GO" id="GO:0005886">
    <property type="term" value="C:plasma membrane"/>
    <property type="evidence" value="ECO:0007669"/>
    <property type="project" value="UniProtKB-SubCell"/>
</dbReference>
<evidence type="ECO:0000256" key="7">
    <source>
        <dbReference type="ARBA" id="ARBA00023180"/>
    </source>
</evidence>
<keyword evidence="8" id="KW-0449">Lipoprotein</keyword>
<comment type="caution">
    <text evidence="11">The sequence shown here is derived from an EMBL/GenBank/DDBJ whole genome shotgun (WGS) entry which is preliminary data.</text>
</comment>
<evidence type="ECO:0000256" key="3">
    <source>
        <dbReference type="ARBA" id="ARBA00022475"/>
    </source>
</evidence>
<dbReference type="InterPro" id="IPR056900">
    <property type="entry name" value="COB_C"/>
</dbReference>
<dbReference type="InterPro" id="IPR006918">
    <property type="entry name" value="COBRA_pln"/>
</dbReference>